<name>A0A2P2NVZ3_RHIMU</name>
<evidence type="ECO:0000313" key="1">
    <source>
        <dbReference type="EMBL" id="MBX46635.1"/>
    </source>
</evidence>
<dbReference type="AlphaFoldDB" id="A0A2P2NVZ3"/>
<organism evidence="1">
    <name type="scientific">Rhizophora mucronata</name>
    <name type="common">Asiatic mangrove</name>
    <dbReference type="NCBI Taxonomy" id="61149"/>
    <lineage>
        <taxon>Eukaryota</taxon>
        <taxon>Viridiplantae</taxon>
        <taxon>Streptophyta</taxon>
        <taxon>Embryophyta</taxon>
        <taxon>Tracheophyta</taxon>
        <taxon>Spermatophyta</taxon>
        <taxon>Magnoliopsida</taxon>
        <taxon>eudicotyledons</taxon>
        <taxon>Gunneridae</taxon>
        <taxon>Pentapetalae</taxon>
        <taxon>rosids</taxon>
        <taxon>fabids</taxon>
        <taxon>Malpighiales</taxon>
        <taxon>Rhizophoraceae</taxon>
        <taxon>Rhizophora</taxon>
    </lineage>
</organism>
<dbReference type="EMBL" id="GGEC01066151">
    <property type="protein sequence ID" value="MBX46635.1"/>
    <property type="molecule type" value="Transcribed_RNA"/>
</dbReference>
<sequence length="39" mass="4363">MILQRACEWRGVLVNILFNLGSNSNFRQGNATNIKGLLT</sequence>
<accession>A0A2P2NVZ3</accession>
<proteinExistence type="predicted"/>
<protein>
    <submittedName>
        <fullName evidence="1">Uncharacterized protein</fullName>
    </submittedName>
</protein>
<reference evidence="1" key="1">
    <citation type="submission" date="2018-02" db="EMBL/GenBank/DDBJ databases">
        <title>Rhizophora mucronata_Transcriptome.</title>
        <authorList>
            <person name="Meera S.P."/>
            <person name="Sreeshan A."/>
            <person name="Augustine A."/>
        </authorList>
    </citation>
    <scope>NUCLEOTIDE SEQUENCE</scope>
    <source>
        <tissue evidence="1">Leaf</tissue>
    </source>
</reference>